<accession>A0A8H4B3W7</accession>
<keyword evidence="1" id="KW-0175">Coiled coil</keyword>
<feature type="coiled-coil region" evidence="1">
    <location>
        <begin position="47"/>
        <end position="74"/>
    </location>
</feature>
<sequence>MIQFFIQGLCPEYAMNIQAAEPETLDAAIAEARKWETGRVITSDHNANDTNKAIERLTEQIAELSINLAKKQAAPTPTPAYYSDQNKD</sequence>
<keyword evidence="3" id="KW-1185">Reference proteome</keyword>
<evidence type="ECO:0000313" key="3">
    <source>
        <dbReference type="Proteomes" id="UP000439903"/>
    </source>
</evidence>
<organism evidence="2 3">
    <name type="scientific">Gigaspora margarita</name>
    <dbReference type="NCBI Taxonomy" id="4874"/>
    <lineage>
        <taxon>Eukaryota</taxon>
        <taxon>Fungi</taxon>
        <taxon>Fungi incertae sedis</taxon>
        <taxon>Mucoromycota</taxon>
        <taxon>Glomeromycotina</taxon>
        <taxon>Glomeromycetes</taxon>
        <taxon>Diversisporales</taxon>
        <taxon>Gigasporaceae</taxon>
        <taxon>Gigaspora</taxon>
    </lineage>
</organism>
<dbReference type="Proteomes" id="UP000439903">
    <property type="component" value="Unassembled WGS sequence"/>
</dbReference>
<dbReference type="AlphaFoldDB" id="A0A8H4B3W7"/>
<dbReference type="OrthoDB" id="2473500at2759"/>
<dbReference type="EMBL" id="WTPW01000026">
    <property type="protein sequence ID" value="KAF0557785.1"/>
    <property type="molecule type" value="Genomic_DNA"/>
</dbReference>
<proteinExistence type="predicted"/>
<evidence type="ECO:0000256" key="1">
    <source>
        <dbReference type="SAM" id="Coils"/>
    </source>
</evidence>
<protein>
    <submittedName>
        <fullName evidence="2">Uncharacterized protein</fullName>
    </submittedName>
</protein>
<evidence type="ECO:0000313" key="2">
    <source>
        <dbReference type="EMBL" id="KAF0557785.1"/>
    </source>
</evidence>
<gene>
    <name evidence="2" type="ORF">F8M41_012244</name>
</gene>
<reference evidence="2 3" key="1">
    <citation type="journal article" date="2019" name="Environ. Microbiol.">
        <title>At the nexus of three kingdoms: the genome of the mycorrhizal fungus Gigaspora margarita provides insights into plant, endobacterial and fungal interactions.</title>
        <authorList>
            <person name="Venice F."/>
            <person name="Ghignone S."/>
            <person name="Salvioli di Fossalunga A."/>
            <person name="Amselem J."/>
            <person name="Novero M."/>
            <person name="Xianan X."/>
            <person name="Sedzielewska Toro K."/>
            <person name="Morin E."/>
            <person name="Lipzen A."/>
            <person name="Grigoriev I.V."/>
            <person name="Henrissat B."/>
            <person name="Martin F.M."/>
            <person name="Bonfante P."/>
        </authorList>
    </citation>
    <scope>NUCLEOTIDE SEQUENCE [LARGE SCALE GENOMIC DNA]</scope>
    <source>
        <strain evidence="2 3">BEG34</strain>
    </source>
</reference>
<comment type="caution">
    <text evidence="2">The sequence shown here is derived from an EMBL/GenBank/DDBJ whole genome shotgun (WGS) entry which is preliminary data.</text>
</comment>
<name>A0A8H4B3W7_GIGMA</name>